<dbReference type="EMBL" id="JBHVZQ010000003">
    <property type="protein sequence ID" value="MFF1272840.1"/>
    <property type="molecule type" value="Genomic_DNA"/>
</dbReference>
<proteinExistence type="inferred from homology"/>
<dbReference type="Gene3D" id="2.70.98.10">
    <property type="match status" value="1"/>
</dbReference>
<dbReference type="PIRSF" id="PIRSF005096">
    <property type="entry name" value="GALM"/>
    <property type="match status" value="1"/>
</dbReference>
<gene>
    <name evidence="6" type="ORF">ACFVZC_05435</name>
</gene>
<dbReference type="SUPFAM" id="SSF74650">
    <property type="entry name" value="Galactose mutarotase-like"/>
    <property type="match status" value="1"/>
</dbReference>
<protein>
    <recommendedName>
        <fullName evidence="5">Aldose 1-epimerase</fullName>
        <ecNumber evidence="5">5.1.3.3</ecNumber>
    </recommendedName>
</protein>
<dbReference type="InterPro" id="IPR011013">
    <property type="entry name" value="Gal_mutarotase_sf_dom"/>
</dbReference>
<dbReference type="InterPro" id="IPR008183">
    <property type="entry name" value="Aldose_1/G6P_1-epimerase"/>
</dbReference>
<dbReference type="CDD" id="cd09019">
    <property type="entry name" value="galactose_mutarotase_like"/>
    <property type="match status" value="1"/>
</dbReference>
<dbReference type="RefSeq" id="WP_388233350.1">
    <property type="nucleotide sequence ID" value="NZ_JBHVZQ010000003.1"/>
</dbReference>
<keyword evidence="3 5" id="KW-0413">Isomerase</keyword>
<dbReference type="PROSITE" id="PS51318">
    <property type="entry name" value="TAT"/>
    <property type="match status" value="1"/>
</dbReference>
<sequence length="386" mass="41541">MELSRRTVIAGASATAAGVAATTALGGTAHASPGGGKPVRTLFGRLADGTKVHSWSLENGGTRMRVLSYGGIVQSLEIPDRRGRRANVSLGFGTLEEYVASSPYFGALIGRYGNRIGKGRFTLDGTPYQLSVNDGENSLHGGAQGFDKRVWDVEPFTRGSDVGLRLYHTSVDGEMGYPGTLRTKVTYTLTRGGDWRVDYEATTDHATVVNLTSHVYWNLAGEGGGSVHDHELSVAASRYTPVDQGLIPTGELARVAGTPFDFRRAKPVGRDIRTAHQQVLYGQGFDHNWVLDKGVTARPEHVATLRDPSSGRTLRIATTEPGLQFYSGNFLDGTLVGTGGRVYRQGDGLCLETQHFPDSPNQPSFPSTVLRPGRTYRTTTVHSFGA</sequence>
<organism evidence="6 7">
    <name type="scientific">Streptomyces marokkonensis</name>
    <dbReference type="NCBI Taxonomy" id="324855"/>
    <lineage>
        <taxon>Bacteria</taxon>
        <taxon>Bacillati</taxon>
        <taxon>Actinomycetota</taxon>
        <taxon>Actinomycetes</taxon>
        <taxon>Kitasatosporales</taxon>
        <taxon>Streptomycetaceae</taxon>
        <taxon>Streptomyces</taxon>
    </lineage>
</organism>
<evidence type="ECO:0000256" key="1">
    <source>
        <dbReference type="ARBA" id="ARBA00005028"/>
    </source>
</evidence>
<dbReference type="EC" id="5.1.3.3" evidence="5"/>
<keyword evidence="4 5" id="KW-0119">Carbohydrate metabolism</keyword>
<evidence type="ECO:0000256" key="5">
    <source>
        <dbReference type="PIRNR" id="PIRNR005096"/>
    </source>
</evidence>
<reference evidence="6 7" key="1">
    <citation type="submission" date="2024-09" db="EMBL/GenBank/DDBJ databases">
        <title>The Natural Products Discovery Center: Release of the First 8490 Sequenced Strains for Exploring Actinobacteria Biosynthetic Diversity.</title>
        <authorList>
            <person name="Kalkreuter E."/>
            <person name="Kautsar S.A."/>
            <person name="Yang D."/>
            <person name="Bader C.D."/>
            <person name="Teijaro C.N."/>
            <person name="Fluegel L."/>
            <person name="Davis C.M."/>
            <person name="Simpson J.R."/>
            <person name="Lauterbach L."/>
            <person name="Steele A.D."/>
            <person name="Gui C."/>
            <person name="Meng S."/>
            <person name="Li G."/>
            <person name="Viehrig K."/>
            <person name="Ye F."/>
            <person name="Su P."/>
            <person name="Kiefer A.F."/>
            <person name="Nichols A."/>
            <person name="Cepeda A.J."/>
            <person name="Yan W."/>
            <person name="Fan B."/>
            <person name="Jiang Y."/>
            <person name="Adhikari A."/>
            <person name="Zheng C.-J."/>
            <person name="Schuster L."/>
            <person name="Cowan T.M."/>
            <person name="Smanski M.J."/>
            <person name="Chevrette M.G."/>
            <person name="De Carvalho L.P.S."/>
            <person name="Shen B."/>
        </authorList>
    </citation>
    <scope>NUCLEOTIDE SEQUENCE [LARGE SCALE GENOMIC DNA]</scope>
    <source>
        <strain evidence="6 7">NPDC058328</strain>
    </source>
</reference>
<dbReference type="NCBIfam" id="NF008277">
    <property type="entry name" value="PRK11055.1"/>
    <property type="match status" value="1"/>
</dbReference>
<evidence type="ECO:0000313" key="7">
    <source>
        <dbReference type="Proteomes" id="UP001601627"/>
    </source>
</evidence>
<dbReference type="InterPro" id="IPR006311">
    <property type="entry name" value="TAT_signal"/>
</dbReference>
<comment type="pathway">
    <text evidence="1 5">Carbohydrate metabolism; hexose metabolism.</text>
</comment>
<dbReference type="Proteomes" id="UP001601627">
    <property type="component" value="Unassembled WGS sequence"/>
</dbReference>
<dbReference type="PANTHER" id="PTHR10091">
    <property type="entry name" value="ALDOSE-1-EPIMERASE"/>
    <property type="match status" value="1"/>
</dbReference>
<comment type="catalytic activity">
    <reaction evidence="5">
        <text>alpha-D-glucose = beta-D-glucose</text>
        <dbReference type="Rhea" id="RHEA:10264"/>
        <dbReference type="ChEBI" id="CHEBI:15903"/>
        <dbReference type="ChEBI" id="CHEBI:17925"/>
        <dbReference type="EC" id="5.1.3.3"/>
    </reaction>
</comment>
<keyword evidence="7" id="KW-1185">Reference proteome</keyword>
<evidence type="ECO:0000313" key="6">
    <source>
        <dbReference type="EMBL" id="MFF1272840.1"/>
    </source>
</evidence>
<dbReference type="InterPro" id="IPR047215">
    <property type="entry name" value="Galactose_mutarotase-like"/>
</dbReference>
<dbReference type="Pfam" id="PF01263">
    <property type="entry name" value="Aldose_epim"/>
    <property type="match status" value="1"/>
</dbReference>
<dbReference type="InterPro" id="IPR015443">
    <property type="entry name" value="Aldose_1-epimerase"/>
</dbReference>
<evidence type="ECO:0000256" key="2">
    <source>
        <dbReference type="ARBA" id="ARBA00006206"/>
    </source>
</evidence>
<dbReference type="InterPro" id="IPR014718">
    <property type="entry name" value="GH-type_carb-bd"/>
</dbReference>
<accession>A0ABW6Q0W8</accession>
<evidence type="ECO:0000256" key="4">
    <source>
        <dbReference type="ARBA" id="ARBA00023277"/>
    </source>
</evidence>
<dbReference type="PANTHER" id="PTHR10091:SF0">
    <property type="entry name" value="GALACTOSE MUTAROTASE"/>
    <property type="match status" value="1"/>
</dbReference>
<comment type="caution">
    <text evidence="6">The sequence shown here is derived from an EMBL/GenBank/DDBJ whole genome shotgun (WGS) entry which is preliminary data.</text>
</comment>
<dbReference type="GO" id="GO:0016853">
    <property type="term" value="F:isomerase activity"/>
    <property type="evidence" value="ECO:0007669"/>
    <property type="project" value="UniProtKB-KW"/>
</dbReference>
<comment type="similarity">
    <text evidence="2 5">Belongs to the aldose epimerase family.</text>
</comment>
<evidence type="ECO:0000256" key="3">
    <source>
        <dbReference type="ARBA" id="ARBA00023235"/>
    </source>
</evidence>
<name>A0ABW6Q0W8_9ACTN</name>